<feature type="transmembrane region" description="Helical" evidence="1">
    <location>
        <begin position="123"/>
        <end position="140"/>
    </location>
</feature>
<reference evidence="2 3" key="1">
    <citation type="submission" date="2018-07" db="EMBL/GenBank/DDBJ databases">
        <title>Corallincola holothuriorum sp. nov., a new facultative anaerobe isolated from sea cucumber Apostichopus japonicus.</title>
        <authorList>
            <person name="Xia H."/>
        </authorList>
    </citation>
    <scope>NUCLEOTIDE SEQUENCE [LARGE SCALE GENOMIC DNA]</scope>
    <source>
        <strain evidence="2 3">C4</strain>
    </source>
</reference>
<keyword evidence="1" id="KW-1133">Transmembrane helix</keyword>
<name>A0A368NNL7_9GAMM</name>
<feature type="transmembrane region" description="Helical" evidence="1">
    <location>
        <begin position="31"/>
        <end position="58"/>
    </location>
</feature>
<proteinExistence type="predicted"/>
<accession>A0A368NNL7</accession>
<evidence type="ECO:0000313" key="3">
    <source>
        <dbReference type="Proteomes" id="UP000252558"/>
    </source>
</evidence>
<evidence type="ECO:0000313" key="2">
    <source>
        <dbReference type="EMBL" id="RCU51453.1"/>
    </source>
</evidence>
<keyword evidence="1" id="KW-0472">Membrane</keyword>
<dbReference type="Proteomes" id="UP000252558">
    <property type="component" value="Unassembled WGS sequence"/>
</dbReference>
<gene>
    <name evidence="2" type="ORF">DU002_02970</name>
</gene>
<dbReference type="Pfam" id="PF11086">
    <property type="entry name" value="DUF2878"/>
    <property type="match status" value="1"/>
</dbReference>
<organism evidence="2 3">
    <name type="scientific">Corallincola holothuriorum</name>
    <dbReference type="NCBI Taxonomy" id="2282215"/>
    <lineage>
        <taxon>Bacteria</taxon>
        <taxon>Pseudomonadati</taxon>
        <taxon>Pseudomonadota</taxon>
        <taxon>Gammaproteobacteria</taxon>
        <taxon>Alteromonadales</taxon>
        <taxon>Psychromonadaceae</taxon>
        <taxon>Corallincola</taxon>
    </lineage>
</organism>
<feature type="transmembrane region" description="Helical" evidence="1">
    <location>
        <begin position="65"/>
        <end position="88"/>
    </location>
</feature>
<dbReference type="RefSeq" id="WP_114336882.1">
    <property type="nucleotide sequence ID" value="NZ_QPID01000002.1"/>
</dbReference>
<keyword evidence="1" id="KW-0812">Transmembrane</keyword>
<evidence type="ECO:0000256" key="1">
    <source>
        <dbReference type="SAM" id="Phobius"/>
    </source>
</evidence>
<sequence length="191" mass="20929">MGTLASLTQASGFRVSGLGDRLLVNVLWFDLFWLTCVVGQSAWFPASVALLALHLLLISEKLVELRIWAVLGLFGIAVDSGLSVAGVFKFDHDVVIPVWLICLWLGFVSTLGRSLRPLIARRWLAMMTGAFFGPLSYWGGEKLGAVEFGFPLSTTLVLLGFLWAILLPLLLLLHEFLSRPIKSTMRTGGSP</sequence>
<dbReference type="InterPro" id="IPR021306">
    <property type="entry name" value="DUF2878"/>
</dbReference>
<feature type="transmembrane region" description="Helical" evidence="1">
    <location>
        <begin position="94"/>
        <end position="111"/>
    </location>
</feature>
<dbReference type="OrthoDB" id="6522758at2"/>
<dbReference type="AlphaFoldDB" id="A0A368NNL7"/>
<comment type="caution">
    <text evidence="2">The sequence shown here is derived from an EMBL/GenBank/DDBJ whole genome shotgun (WGS) entry which is preliminary data.</text>
</comment>
<feature type="transmembrane region" description="Helical" evidence="1">
    <location>
        <begin position="152"/>
        <end position="173"/>
    </location>
</feature>
<keyword evidence="3" id="KW-1185">Reference proteome</keyword>
<protein>
    <submittedName>
        <fullName evidence="2">DUF2878 domain-containing protein</fullName>
    </submittedName>
</protein>
<dbReference type="EMBL" id="QPID01000002">
    <property type="protein sequence ID" value="RCU51453.1"/>
    <property type="molecule type" value="Genomic_DNA"/>
</dbReference>